<organism evidence="2 3">
    <name type="scientific">Acinetobacter guillouiae</name>
    <name type="common">Acinetobacter genomosp. 11</name>
    <dbReference type="NCBI Taxonomy" id="106649"/>
    <lineage>
        <taxon>Bacteria</taxon>
        <taxon>Pseudomonadati</taxon>
        <taxon>Pseudomonadota</taxon>
        <taxon>Gammaproteobacteria</taxon>
        <taxon>Moraxellales</taxon>
        <taxon>Moraxellaceae</taxon>
        <taxon>Acinetobacter</taxon>
    </lineage>
</organism>
<dbReference type="Proteomes" id="UP000887320">
    <property type="component" value="Unassembled WGS sequence"/>
</dbReference>
<dbReference type="AlphaFoldDB" id="A0A8X8GV35"/>
<evidence type="ECO:0008006" key="4">
    <source>
        <dbReference type="Google" id="ProtNLM"/>
    </source>
</evidence>
<proteinExistence type="predicted"/>
<accession>A0A8X8GV35</accession>
<keyword evidence="1" id="KW-0732">Signal</keyword>
<name>A0A8X8GV35_ACIGI</name>
<reference evidence="2" key="1">
    <citation type="submission" date="2021-07" db="EMBL/GenBank/DDBJ databases">
        <authorList>
            <person name="Fernandez M."/>
            <person name="Pereira P."/>
            <person name="Torres Tejerizo G.A."/>
            <person name="Gonzalez P."/>
            <person name="Agostini E."/>
        </authorList>
    </citation>
    <scope>NUCLEOTIDE SEQUENCE</scope>
    <source>
        <strain evidence="2">SFC 500-1A</strain>
    </source>
</reference>
<evidence type="ECO:0000313" key="2">
    <source>
        <dbReference type="EMBL" id="MCF0267096.1"/>
    </source>
</evidence>
<feature type="chain" id="PRO_5036498544" description="DUF2845 domain-containing protein" evidence="1">
    <location>
        <begin position="20"/>
        <end position="99"/>
    </location>
</feature>
<feature type="signal peptide" evidence="1">
    <location>
        <begin position="1"/>
        <end position="19"/>
    </location>
</feature>
<evidence type="ECO:0000256" key="1">
    <source>
        <dbReference type="SAM" id="SignalP"/>
    </source>
</evidence>
<dbReference type="EMBL" id="JAHWXT010000014">
    <property type="protein sequence ID" value="MCF0267096.1"/>
    <property type="molecule type" value="Genomic_DNA"/>
</dbReference>
<comment type="caution">
    <text evidence="2">The sequence shown here is derived from an EMBL/GenBank/DDBJ whole genome shotgun (WGS) entry which is preliminary data.</text>
</comment>
<evidence type="ECO:0000313" key="3">
    <source>
        <dbReference type="Proteomes" id="UP000887320"/>
    </source>
</evidence>
<protein>
    <recommendedName>
        <fullName evidence="4">DUF2845 domain-containing protein</fullName>
    </recommendedName>
</protein>
<sequence length="99" mass="10989">MKSLLFLVFSVIISSSAVAGTSTTAVRTSSGQLVSVGDSLTEMSTRIGQSPISMNTYERKEGKTTVTVSNYIYEIENVTYTFTVVNNQIREIEWIRKEP</sequence>
<dbReference type="RefSeq" id="WP_056515248.1">
    <property type="nucleotide sequence ID" value="NZ_CP083989.1"/>
</dbReference>
<gene>
    <name evidence="2" type="ORF">KW868_21860</name>
</gene>